<evidence type="ECO:0000256" key="2">
    <source>
        <dbReference type="ARBA" id="ARBA00013346"/>
    </source>
</evidence>
<keyword evidence="4" id="KW-0489">Methyltransferase</keyword>
<comment type="similarity">
    <text evidence="1">Belongs to the methyltransferase superfamily. L-isoaspartyl/D-aspartyl protein methyltransferase family.</text>
</comment>
<dbReference type="Gene3D" id="3.40.50.150">
    <property type="entry name" value="Vaccinia Virus protein VP39"/>
    <property type="match status" value="1"/>
</dbReference>
<accession>A0A2N9YGT2</accession>
<dbReference type="STRING" id="288004.AL038_10180"/>
<dbReference type="GO" id="GO:0032259">
    <property type="term" value="P:methylation"/>
    <property type="evidence" value="ECO:0007669"/>
    <property type="project" value="UniProtKB-KW"/>
</dbReference>
<organism evidence="4 5">
    <name type="scientific">Beggiatoa leptomitoformis</name>
    <dbReference type="NCBI Taxonomy" id="288004"/>
    <lineage>
        <taxon>Bacteria</taxon>
        <taxon>Pseudomonadati</taxon>
        <taxon>Pseudomonadota</taxon>
        <taxon>Gammaproteobacteria</taxon>
        <taxon>Thiotrichales</taxon>
        <taxon>Thiotrichaceae</taxon>
        <taxon>Beggiatoa</taxon>
    </lineage>
</organism>
<gene>
    <name evidence="4" type="ORF">BLE401_14100</name>
</gene>
<name>A0A2N9YGT2_9GAMM</name>
<dbReference type="GO" id="GO:0005737">
    <property type="term" value="C:cytoplasm"/>
    <property type="evidence" value="ECO:0007669"/>
    <property type="project" value="TreeGrafter"/>
</dbReference>
<dbReference type="InterPro" id="IPR000682">
    <property type="entry name" value="PCMT"/>
</dbReference>
<protein>
    <recommendedName>
        <fullName evidence="2">Protein-L-isoaspartate O-methyltransferase</fullName>
    </recommendedName>
    <alternativeName>
        <fullName evidence="3">Protein L-isoaspartyl methyltransferase</fullName>
    </alternativeName>
</protein>
<dbReference type="PANTHER" id="PTHR11579">
    <property type="entry name" value="PROTEIN-L-ISOASPARTATE O-METHYLTRANSFERASE"/>
    <property type="match status" value="1"/>
</dbReference>
<dbReference type="OrthoDB" id="9810066at2"/>
<evidence type="ECO:0000313" key="5">
    <source>
        <dbReference type="Proteomes" id="UP000234271"/>
    </source>
</evidence>
<keyword evidence="5" id="KW-1185">Reference proteome</keyword>
<dbReference type="Proteomes" id="UP000234271">
    <property type="component" value="Chromosome"/>
</dbReference>
<dbReference type="Pfam" id="PF01135">
    <property type="entry name" value="PCMT"/>
    <property type="match status" value="1"/>
</dbReference>
<evidence type="ECO:0000256" key="3">
    <source>
        <dbReference type="ARBA" id="ARBA00030757"/>
    </source>
</evidence>
<dbReference type="CDD" id="cd02440">
    <property type="entry name" value="AdoMet_MTases"/>
    <property type="match status" value="1"/>
</dbReference>
<dbReference type="InterPro" id="IPR029063">
    <property type="entry name" value="SAM-dependent_MTases_sf"/>
</dbReference>
<reference evidence="5" key="1">
    <citation type="submission" date="2016-12" db="EMBL/GenBank/DDBJ databases">
        <title>Complete Genome Sequence of Beggiatoa leptomitiformis D-401.</title>
        <authorList>
            <person name="Fomenkov A."/>
            <person name="Vincze T."/>
            <person name="Grabovich M."/>
            <person name="Anton B.P."/>
            <person name="Dubinina G."/>
            <person name="Orlova M."/>
            <person name="Belousova E."/>
            <person name="Roberts R.J."/>
        </authorList>
    </citation>
    <scope>NUCLEOTIDE SEQUENCE [LARGE SCALE GENOMIC DNA]</scope>
    <source>
        <strain evidence="5">D-401</strain>
    </source>
</reference>
<dbReference type="GO" id="GO:0004719">
    <property type="term" value="F:protein-L-isoaspartate (D-aspartate) O-methyltransferase activity"/>
    <property type="evidence" value="ECO:0007669"/>
    <property type="project" value="InterPro"/>
</dbReference>
<dbReference type="PANTHER" id="PTHR11579:SF18">
    <property type="entry name" value="PROTEIN-L-ISOASPARTATE O-METHYLTRANSFERASE"/>
    <property type="match status" value="1"/>
</dbReference>
<dbReference type="KEGG" id="blep:AL038_10180"/>
<dbReference type="AlphaFoldDB" id="A0A2N9YGT2"/>
<proteinExistence type="inferred from homology"/>
<evidence type="ECO:0000313" key="4">
    <source>
        <dbReference type="EMBL" id="AUI69707.1"/>
    </source>
</evidence>
<evidence type="ECO:0000256" key="1">
    <source>
        <dbReference type="ARBA" id="ARBA00005369"/>
    </source>
</evidence>
<keyword evidence="4" id="KW-0808">Transferase</keyword>
<dbReference type="SUPFAM" id="SSF53335">
    <property type="entry name" value="S-adenosyl-L-methionine-dependent methyltransferases"/>
    <property type="match status" value="1"/>
</dbReference>
<sequence>MSSMNVEQARFNMIEQQVRPWDVLDPRVLDAMTQTPRELFVPATYSVLAFADISIPLAHEQVMLSPKVQGRIAQSLLLDSNDTVLEIGTGNGYLTALLAKLADKVDSVDIFEEFTKTTAEKLHALGLNNVTLETGDAANGWKQDKRYDVIALTGSLPLLKPYWQEQLKIGGRLFAIVGESPIMQARVITRLSDKEWMTDYIFETDIPALLNAPQPSRFVL</sequence>
<dbReference type="EMBL" id="CP018889">
    <property type="protein sequence ID" value="AUI69707.1"/>
    <property type="molecule type" value="Genomic_DNA"/>
</dbReference>